<protein>
    <submittedName>
        <fullName evidence="1">Uncharacterized protein</fullName>
    </submittedName>
</protein>
<gene>
    <name evidence="1" type="ORF">GAS29_01030</name>
</gene>
<reference evidence="1 2" key="1">
    <citation type="journal article" date="2019" name="Nat. Med.">
        <title>A library of human gut bacterial isolates paired with longitudinal multiomics data enables mechanistic microbiome research.</title>
        <authorList>
            <person name="Poyet M."/>
            <person name="Groussin M."/>
            <person name="Gibbons S.M."/>
            <person name="Avila-Pacheco J."/>
            <person name="Jiang X."/>
            <person name="Kearney S.M."/>
            <person name="Perrotta A.R."/>
            <person name="Berdy B."/>
            <person name="Zhao S."/>
            <person name="Lieberman T.D."/>
            <person name="Swanson P.K."/>
            <person name="Smith M."/>
            <person name="Roesemann S."/>
            <person name="Alexander J.E."/>
            <person name="Rich S.A."/>
            <person name="Livny J."/>
            <person name="Vlamakis H."/>
            <person name="Clish C."/>
            <person name="Bullock K."/>
            <person name="Deik A."/>
            <person name="Scott J."/>
            <person name="Pierce K.A."/>
            <person name="Xavier R.J."/>
            <person name="Alm E.J."/>
        </authorList>
    </citation>
    <scope>NUCLEOTIDE SEQUENCE [LARGE SCALE GENOMIC DNA]</scope>
    <source>
        <strain evidence="1 2">BIOML-A5</strain>
    </source>
</reference>
<dbReference type="Proteomes" id="UP000441522">
    <property type="component" value="Unassembled WGS sequence"/>
</dbReference>
<accession>A0A6I0IH90</accession>
<dbReference type="AlphaFoldDB" id="A0A6I0IH90"/>
<evidence type="ECO:0000313" key="1">
    <source>
        <dbReference type="EMBL" id="KAB3860208.1"/>
    </source>
</evidence>
<organism evidence="1 2">
    <name type="scientific">Phocaeicola vulgatus</name>
    <name type="common">Bacteroides vulgatus</name>
    <dbReference type="NCBI Taxonomy" id="821"/>
    <lineage>
        <taxon>Bacteria</taxon>
        <taxon>Pseudomonadati</taxon>
        <taxon>Bacteroidota</taxon>
        <taxon>Bacteroidia</taxon>
        <taxon>Bacteroidales</taxon>
        <taxon>Bacteroidaceae</taxon>
        <taxon>Phocaeicola</taxon>
    </lineage>
</organism>
<evidence type="ECO:0000313" key="2">
    <source>
        <dbReference type="Proteomes" id="UP000441522"/>
    </source>
</evidence>
<name>A0A6I0IH90_PHOVU</name>
<proteinExistence type="predicted"/>
<comment type="caution">
    <text evidence="1">The sequence shown here is derived from an EMBL/GenBank/DDBJ whole genome shotgun (WGS) entry which is preliminary data.</text>
</comment>
<dbReference type="EMBL" id="WCWW01000002">
    <property type="protein sequence ID" value="KAB3860208.1"/>
    <property type="molecule type" value="Genomic_DNA"/>
</dbReference>
<sequence length="108" mass="12195">MKARVKSTGVLVDVTPQLNINSQHSRDYLYVCDNMVFKECELDFSAIDWEQRRYELAKSAMQGILSDNTEVGYACSEADYKKGEKHTIPISIARFAIACADALINELK</sequence>